<dbReference type="InterPro" id="IPR011837">
    <property type="entry name" value="Glycogen_debranch_GlgX"/>
</dbReference>
<dbReference type="GO" id="GO:0005980">
    <property type="term" value="P:glycogen catabolic process"/>
    <property type="evidence" value="ECO:0007669"/>
    <property type="project" value="InterPro"/>
</dbReference>
<dbReference type="GO" id="GO:0004135">
    <property type="term" value="F:amylo-alpha-1,6-glucosidase activity"/>
    <property type="evidence" value="ECO:0007669"/>
    <property type="project" value="InterPro"/>
</dbReference>
<gene>
    <name evidence="5" type="ORF">RD110_14390</name>
</gene>
<evidence type="ECO:0000256" key="1">
    <source>
        <dbReference type="ARBA" id="ARBA00008061"/>
    </source>
</evidence>
<evidence type="ECO:0000256" key="2">
    <source>
        <dbReference type="ARBA" id="ARBA00022801"/>
    </source>
</evidence>
<evidence type="ECO:0000313" key="6">
    <source>
        <dbReference type="Proteomes" id="UP000186609"/>
    </source>
</evidence>
<dbReference type="EMBL" id="CP019236">
    <property type="protein sequence ID" value="APW38239.1"/>
    <property type="molecule type" value="Genomic_DNA"/>
</dbReference>
<dbReference type="InterPro" id="IPR014756">
    <property type="entry name" value="Ig_E-set"/>
</dbReference>
<dbReference type="InterPro" id="IPR004193">
    <property type="entry name" value="Glyco_hydro_13_N"/>
</dbReference>
<name>A0A1P8JWV5_9BURK</name>
<organism evidence="5 6">
    <name type="scientific">Rhodoferax koreensis</name>
    <dbReference type="NCBI Taxonomy" id="1842727"/>
    <lineage>
        <taxon>Bacteria</taxon>
        <taxon>Pseudomonadati</taxon>
        <taxon>Pseudomonadota</taxon>
        <taxon>Betaproteobacteria</taxon>
        <taxon>Burkholderiales</taxon>
        <taxon>Comamonadaceae</taxon>
        <taxon>Rhodoferax</taxon>
    </lineage>
</organism>
<dbReference type="InterPro" id="IPR017853">
    <property type="entry name" value="GH"/>
</dbReference>
<dbReference type="STRING" id="1842727.RD110_14390"/>
<dbReference type="RefSeq" id="WP_076200118.1">
    <property type="nucleotide sequence ID" value="NZ_CP019236.1"/>
</dbReference>
<evidence type="ECO:0000313" key="5">
    <source>
        <dbReference type="EMBL" id="APW38239.1"/>
    </source>
</evidence>
<dbReference type="InterPro" id="IPR006047">
    <property type="entry name" value="GH13_cat_dom"/>
</dbReference>
<dbReference type="Gene3D" id="3.20.20.80">
    <property type="entry name" value="Glycosidases"/>
    <property type="match status" value="1"/>
</dbReference>
<sequence length="719" mass="79547">MNSRFAGYILSDDQSDEHPALQPGLPWPMGAHWDGQGVNFAVFSANAQAMELCLFNEDGTQEVARYRLPAHTSDVWHGYLPGAAPGLVYGLRAYGPWRPDRGQRFDASKVLLDPYAREVVGDFVWREEHFAADREHPLHMDTHDNAAFALKARVVREGDFDWAGVTPPHTPLADTVIYELHVKGFSKLSEKLPPELRGTYAGLGHAASIAHLQRLGITTVSLLPVHFPVDEERLNRMGLVNYWGYNTLAFFALNPRLASGHQGLSPRDEFRQMVKALHTAGIEVLLDVVYNHTAESDETGPNLSFRGLDNASYYRLPPDDRAHYENHTGCGNTVDIRQPRVLQLVMDSLRYWVGEMHVDGFRFDLASVLGRGDNGFERNAAFFTAVAQDPVLSRVKMIAEPWDIGPGGYQVGGFPRGWLEWNDHFRDHMRSFWVQSAAHPSQPVDGATRGAFALRLCASSDLYQPRQRAPAESVNYVVSHDGFTLADLLSYNERHNLANGEDNRDGHGHNLSFNCGVEGPSDDPAVLTLRGRLQRALLATALLAQGTPMLCAGDELGHTQGGNNNPYCQDNPTTWIDWPKADDDLIAFTARVLWLRRQALPFGNRWYSGLTDALGLHDLAWMQRDGAPLQGGAWDDPLERVLGCLIGRPGRAGAPLLLLVNADAEDHGFMLPAGVWQAMLDTSQATGRADWYGQGETRFPLRAHSLVVLAAAGADLDPP</sequence>
<dbReference type="Gene3D" id="2.60.40.1180">
    <property type="entry name" value="Golgi alpha-mannosidase II"/>
    <property type="match status" value="1"/>
</dbReference>
<dbReference type="CDD" id="cd02856">
    <property type="entry name" value="E_set_GDE_Isoamylase_N"/>
    <property type="match status" value="1"/>
</dbReference>
<comment type="similarity">
    <text evidence="1">Belongs to the glycosyl hydrolase 13 family.</text>
</comment>
<accession>A0A1P8JWV5</accession>
<keyword evidence="2" id="KW-0378">Hydrolase</keyword>
<dbReference type="PANTHER" id="PTHR43002">
    <property type="entry name" value="GLYCOGEN DEBRANCHING ENZYME"/>
    <property type="match status" value="1"/>
</dbReference>
<keyword evidence="3" id="KW-0326">Glycosidase</keyword>
<dbReference type="OrthoDB" id="9800174at2"/>
<dbReference type="AlphaFoldDB" id="A0A1P8JWV5"/>
<dbReference type="InterPro" id="IPR013783">
    <property type="entry name" value="Ig-like_fold"/>
</dbReference>
<proteinExistence type="inferred from homology"/>
<dbReference type="KEGG" id="rhy:RD110_14390"/>
<evidence type="ECO:0000256" key="3">
    <source>
        <dbReference type="ARBA" id="ARBA00023295"/>
    </source>
</evidence>
<dbReference type="Proteomes" id="UP000186609">
    <property type="component" value="Chromosome"/>
</dbReference>
<reference evidence="5 6" key="1">
    <citation type="submission" date="2017-01" db="EMBL/GenBank/DDBJ databases">
        <authorList>
            <person name="Mah S.A."/>
            <person name="Swanson W.J."/>
            <person name="Moy G.W."/>
            <person name="Vacquier V.D."/>
        </authorList>
    </citation>
    <scope>NUCLEOTIDE SEQUENCE [LARGE SCALE GENOMIC DNA]</scope>
    <source>
        <strain evidence="5 6">DCY110</strain>
    </source>
</reference>
<dbReference type="Gene3D" id="2.60.40.10">
    <property type="entry name" value="Immunoglobulins"/>
    <property type="match status" value="1"/>
</dbReference>
<dbReference type="SUPFAM" id="SSF51445">
    <property type="entry name" value="(Trans)glycosidases"/>
    <property type="match status" value="1"/>
</dbReference>
<dbReference type="SUPFAM" id="SSF81296">
    <property type="entry name" value="E set domains"/>
    <property type="match status" value="1"/>
</dbReference>
<dbReference type="CDD" id="cd11326">
    <property type="entry name" value="AmyAc_Glg_debranch"/>
    <property type="match status" value="1"/>
</dbReference>
<dbReference type="InterPro" id="IPR013780">
    <property type="entry name" value="Glyco_hydro_b"/>
</dbReference>
<dbReference type="Pfam" id="PF02922">
    <property type="entry name" value="CBM_48"/>
    <property type="match status" value="1"/>
</dbReference>
<dbReference type="NCBIfam" id="TIGR02100">
    <property type="entry name" value="glgX_debranch"/>
    <property type="match status" value="1"/>
</dbReference>
<protein>
    <submittedName>
        <fullName evidence="5">Glycogen debranching enzyme GlgX</fullName>
    </submittedName>
</protein>
<feature type="domain" description="Glycosyl hydrolase family 13 catalytic" evidence="4">
    <location>
        <begin position="179"/>
        <end position="589"/>
    </location>
</feature>
<dbReference type="InterPro" id="IPR044505">
    <property type="entry name" value="GlgX_Isoamylase_N_E_set"/>
</dbReference>
<dbReference type="SMART" id="SM00642">
    <property type="entry name" value="Aamy"/>
    <property type="match status" value="1"/>
</dbReference>
<evidence type="ECO:0000259" key="4">
    <source>
        <dbReference type="SMART" id="SM00642"/>
    </source>
</evidence>
<dbReference type="SUPFAM" id="SSF51011">
    <property type="entry name" value="Glycosyl hydrolase domain"/>
    <property type="match status" value="1"/>
</dbReference>
<keyword evidence="6" id="KW-1185">Reference proteome</keyword>